<accession>A0A830U8P6</accession>
<keyword evidence="1" id="KW-0472">Membrane</keyword>
<evidence type="ECO:0000313" key="3">
    <source>
        <dbReference type="Proteomes" id="UP000679848"/>
    </source>
</evidence>
<dbReference type="Proteomes" id="UP000679848">
    <property type="component" value="Plasmid pMM59_01"/>
</dbReference>
<dbReference type="EMBL" id="AP023421">
    <property type="protein sequence ID" value="BCK86025.1"/>
    <property type="molecule type" value="Genomic_DNA"/>
</dbReference>
<dbReference type="KEGG" id="pfaa:MM59RIKEN_33440"/>
<keyword evidence="2" id="KW-0614">Plasmid</keyword>
<organism evidence="2 3">
    <name type="scientific">Pusillibacter faecalis</name>
    <dbReference type="NCBI Taxonomy" id="2714358"/>
    <lineage>
        <taxon>Bacteria</taxon>
        <taxon>Bacillati</taxon>
        <taxon>Bacillota</taxon>
        <taxon>Clostridia</taxon>
        <taxon>Eubacteriales</taxon>
        <taxon>Oscillospiraceae</taxon>
        <taxon>Pusillibacter</taxon>
    </lineage>
</organism>
<sequence length="246" mass="27036">MGVDRRKLSWITWVFVVLTVLVLVMMLMDTLHGPDGMVLPDTSTTSGQTGEIPTPDGALAVVEVSPSTVQAAVETLARPEAYRRTVTVEQFWSGGSSSYEIAMAVSGPWTRTDRTMPDGRVRHTITGPEDVYIWYNNEAAVYTSPVGDITADHELPIPTYEDILSLDVESIIAADYRTISNVACIYAEAQTGEYTLRYWIGVDSGLLVAAEKLLGDETVYRMLSLTVDQTEPTAAEFTLPDGTFLW</sequence>
<dbReference type="AlphaFoldDB" id="A0A830U8P6"/>
<evidence type="ECO:0000256" key="1">
    <source>
        <dbReference type="SAM" id="Phobius"/>
    </source>
</evidence>
<gene>
    <name evidence="2" type="ORF">MM59RIKEN_33440</name>
</gene>
<geneLocation type="plasmid" evidence="2 3">
    <name>pMM59_01</name>
</geneLocation>
<keyword evidence="1" id="KW-1133">Transmembrane helix</keyword>
<keyword evidence="3" id="KW-1185">Reference proteome</keyword>
<protein>
    <submittedName>
        <fullName evidence="2">Uncharacterized protein</fullName>
    </submittedName>
</protein>
<feature type="transmembrane region" description="Helical" evidence="1">
    <location>
        <begin position="7"/>
        <end position="28"/>
    </location>
</feature>
<keyword evidence="1" id="KW-0812">Transmembrane</keyword>
<proteinExistence type="predicted"/>
<name>A0A830U8P6_9FIRM</name>
<reference evidence="2" key="1">
    <citation type="submission" date="2020-09" db="EMBL/GenBank/DDBJ databases">
        <title>New species isolated from human feces.</title>
        <authorList>
            <person name="Kitahara M."/>
            <person name="Shigeno Y."/>
            <person name="Shime M."/>
            <person name="Matsumoto Y."/>
            <person name="Nakamura S."/>
            <person name="Motooka D."/>
            <person name="Fukuoka S."/>
            <person name="Nishikawa H."/>
            <person name="Benno Y."/>
        </authorList>
    </citation>
    <scope>NUCLEOTIDE SEQUENCE</scope>
    <source>
        <strain evidence="2">MM59</strain>
        <plasmid evidence="2">pMM59_01</plasmid>
    </source>
</reference>
<evidence type="ECO:0000313" key="2">
    <source>
        <dbReference type="EMBL" id="BCK86025.1"/>
    </source>
</evidence>